<dbReference type="Pfam" id="PF07734">
    <property type="entry name" value="FBA_1"/>
    <property type="match status" value="1"/>
</dbReference>
<evidence type="ECO:0000256" key="1">
    <source>
        <dbReference type="SAM" id="MobiDB-lite"/>
    </source>
</evidence>
<dbReference type="PANTHER" id="PTHR31672">
    <property type="entry name" value="BNACNNG10540D PROTEIN"/>
    <property type="match status" value="1"/>
</dbReference>
<comment type="caution">
    <text evidence="3">The sequence shown here is derived from an EMBL/GenBank/DDBJ whole genome shotgun (WGS) entry which is preliminary data.</text>
</comment>
<dbReference type="NCBIfam" id="TIGR01640">
    <property type="entry name" value="F_box_assoc_1"/>
    <property type="match status" value="1"/>
</dbReference>
<proteinExistence type="predicted"/>
<accession>A0A8T2AVJ1</accession>
<keyword evidence="4" id="KW-1185">Reference proteome</keyword>
<dbReference type="EMBL" id="JAEFBK010000008">
    <property type="protein sequence ID" value="KAG7577619.1"/>
    <property type="molecule type" value="Genomic_DNA"/>
</dbReference>
<protein>
    <submittedName>
        <fullName evidence="3">F-box associated interaction domain</fullName>
    </submittedName>
</protein>
<dbReference type="PANTHER" id="PTHR31672:SF13">
    <property type="entry name" value="F-BOX PROTEIN CPR30-LIKE"/>
    <property type="match status" value="1"/>
</dbReference>
<dbReference type="InterPro" id="IPR050796">
    <property type="entry name" value="SCF_F-box_component"/>
</dbReference>
<reference evidence="3 4" key="1">
    <citation type="submission" date="2020-12" db="EMBL/GenBank/DDBJ databases">
        <title>Concerted genomic and epigenomic changes stabilize Arabidopsis allopolyploids.</title>
        <authorList>
            <person name="Chen Z."/>
        </authorList>
    </citation>
    <scope>NUCLEOTIDE SEQUENCE [LARGE SCALE GENOMIC DNA]</scope>
    <source>
        <strain evidence="3">Allo738</strain>
        <tissue evidence="3">Leaf</tissue>
    </source>
</reference>
<name>A0A8T2AVJ1_9BRAS</name>
<dbReference type="InterPro" id="IPR006527">
    <property type="entry name" value="F-box-assoc_dom_typ1"/>
</dbReference>
<evidence type="ECO:0000313" key="4">
    <source>
        <dbReference type="Proteomes" id="UP000694240"/>
    </source>
</evidence>
<dbReference type="Proteomes" id="UP000694240">
    <property type="component" value="Chromosome 8"/>
</dbReference>
<dbReference type="AlphaFoldDB" id="A0A8T2AVJ1"/>
<evidence type="ECO:0000313" key="3">
    <source>
        <dbReference type="EMBL" id="KAG7577619.1"/>
    </source>
</evidence>
<organism evidence="3 4">
    <name type="scientific">Arabidopsis thaliana x Arabidopsis arenosa</name>
    <dbReference type="NCBI Taxonomy" id="1240361"/>
    <lineage>
        <taxon>Eukaryota</taxon>
        <taxon>Viridiplantae</taxon>
        <taxon>Streptophyta</taxon>
        <taxon>Embryophyta</taxon>
        <taxon>Tracheophyta</taxon>
        <taxon>Spermatophyta</taxon>
        <taxon>Magnoliopsida</taxon>
        <taxon>eudicotyledons</taxon>
        <taxon>Gunneridae</taxon>
        <taxon>Pentapetalae</taxon>
        <taxon>rosids</taxon>
        <taxon>malvids</taxon>
        <taxon>Brassicales</taxon>
        <taxon>Brassicaceae</taxon>
        <taxon>Camelineae</taxon>
        <taxon>Arabidopsis</taxon>
    </lineage>
</organism>
<gene>
    <name evidence="3" type="ORF">ISN45_Aa03g018780</name>
</gene>
<sequence length="922" mass="106948">MADTRSKSLFAEAMVREVDKTFGSGIDKLEETIADQNAKIGERIHALLLLLRSRNAEEENLQVNARPASPQLSESPDFNRPEPKPNYGVNVTPDALNASSLLSNRKYKVQRRISCEEIDERRLKGLCVFCEEPETPNHHLQHKNSGILMIDSEDHLSNAEEIGVEISSDMWLSNSYGCELETGETDYDEDQDRFLIDSDLVENEVAKDGVEIDVEVASDDDKFLDDVEACETDSLIEQNELIQEQDENHSMDSVLEPSFVQHVCSPLKHQSLFDLGITTRGARQVFDTIPTRREVLSKGHKKTFHKSWRFKFKATSQPRELIQGEPWIQELKKNNPFQDLRERDQTVATDWLEGTWFFTDKSKDIQTSNSSDGKLHFDSYKLFDNRFIRSHRFQQRRKRRLSPKSWMFKYKRDDKKLQALTCSKHMRRVVSQQMRMVETSSDLLLLKGKDSPAWTASGFELKADDIASSNQEGSEMCKNNKEDVKGCFDRFQALVLMKGITDSSSSEEELIKEEPDSVKVNEVKMETQIVDREMSPSIVVLETGMEEMLGSHVTVAFVLRQTAISYSQCSNHNLFETTLLRLQSKKNWMFKFKTSSKDYKLQIEVKKWDVNNRVWDPGGKLSNLKISEDLKITKIFHCDGLILCSTKENTRLVVWNPCTGQTKWIKRSTSYRRDDLYCLGYVNSKSSYHSYKILRYCFYYNDEKVCVCEFEIYDFSSDSWRVLDDCTHNWGLFCDGMSLKGNTYFVAGEQETGFFMLYFDFKTERFERLPLPYQSFNSKDTAVLSVVREEKLAVLHQNIQALSNEMRIWVTNKIDEAKDLTWSNFVLTVDYDRFNLPSVNNVSSFLLDEENKVAVCCDRDMDDEDKTRVYIVGETTYKEVYKETTKGSHFNWPLLLSYLPSLVHIQENTPKRQKKRKQEEVS</sequence>
<evidence type="ECO:0000259" key="2">
    <source>
        <dbReference type="Pfam" id="PF07734"/>
    </source>
</evidence>
<feature type="domain" description="F-box associated beta-propeller type 1" evidence="2">
    <location>
        <begin position="599"/>
        <end position="905"/>
    </location>
</feature>
<dbReference type="InterPro" id="IPR017451">
    <property type="entry name" value="F-box-assoc_interact_dom"/>
</dbReference>
<feature type="region of interest" description="Disordered" evidence="1">
    <location>
        <begin position="61"/>
        <end position="84"/>
    </location>
</feature>